<dbReference type="EMBL" id="FNSC01000001">
    <property type="protein sequence ID" value="SED97737.1"/>
    <property type="molecule type" value="Genomic_DNA"/>
</dbReference>
<dbReference type="AlphaFoldDB" id="A0A1H5F2R5"/>
<evidence type="ECO:0000256" key="1">
    <source>
        <dbReference type="SAM" id="MobiDB-lite"/>
    </source>
</evidence>
<dbReference type="Proteomes" id="UP000242849">
    <property type="component" value="Unassembled WGS sequence"/>
</dbReference>
<reference evidence="3" key="1">
    <citation type="submission" date="2016-10" db="EMBL/GenBank/DDBJ databases">
        <authorList>
            <person name="Varghese N."/>
            <person name="Submissions S."/>
        </authorList>
    </citation>
    <scope>NUCLEOTIDE SEQUENCE [LARGE SCALE GENOMIC DNA]</scope>
    <source>
        <strain evidence="3">DSM 12111</strain>
    </source>
</reference>
<dbReference type="InterPro" id="IPR018330">
    <property type="entry name" value="RecT_fam"/>
</dbReference>
<organism evidence="2 3">
    <name type="scientific">Pseudomonas anguilliseptica</name>
    <dbReference type="NCBI Taxonomy" id="53406"/>
    <lineage>
        <taxon>Bacteria</taxon>
        <taxon>Pseudomonadati</taxon>
        <taxon>Pseudomonadota</taxon>
        <taxon>Gammaproteobacteria</taxon>
        <taxon>Pseudomonadales</taxon>
        <taxon>Pseudomonadaceae</taxon>
        <taxon>Pseudomonas</taxon>
    </lineage>
</organism>
<protein>
    <submittedName>
        <fullName evidence="2">RecT family protein</fullName>
    </submittedName>
</protein>
<dbReference type="RefSeq" id="WP_090385697.1">
    <property type="nucleotide sequence ID" value="NZ_FNSC01000001.1"/>
</dbReference>
<name>A0A1H5F2R5_PSEAG</name>
<keyword evidence="3" id="KW-1185">Reference proteome</keyword>
<evidence type="ECO:0000313" key="2">
    <source>
        <dbReference type="EMBL" id="SED97737.1"/>
    </source>
</evidence>
<proteinExistence type="predicted"/>
<dbReference type="GO" id="GO:0003677">
    <property type="term" value="F:DNA binding"/>
    <property type="evidence" value="ECO:0007669"/>
    <property type="project" value="InterPro"/>
</dbReference>
<feature type="compositionally biased region" description="Pro residues" evidence="1">
    <location>
        <begin position="230"/>
        <end position="247"/>
    </location>
</feature>
<feature type="region of interest" description="Disordered" evidence="1">
    <location>
        <begin position="219"/>
        <end position="257"/>
    </location>
</feature>
<sequence length="301" mass="33722">MNQKVVDPVLSQVSRIDADTRSLVLAGDSFERMMKLADLMASGRATVPKHFHNNPADCMAVVIQSMQWGMSPYAVAQKTHVVSGTLGYEAQLVNAVITAMAPTVDRLHYEWFGPWEKIIGRFREVESKSKKDEDTGEPKKFRFPDWKLEDEKGLGVRVWATMRGEDEPRELTLLLAQARTRNSTLWADDPKQQLAYLATKRWSRLYCPDVIMGVYSKDELEESESGPRDVTPPSPQPPASPDLPPYPDSKLEESMPAWSASFDAKKSSAAHVIAKISTKYTLSPEQIKQIEALEALEGEQA</sequence>
<gene>
    <name evidence="2" type="ORF">SAMN05421553_3767</name>
</gene>
<dbReference type="STRING" id="53406.SAMN05421553_3767"/>
<dbReference type="Pfam" id="PF03837">
    <property type="entry name" value="RecT"/>
    <property type="match status" value="1"/>
</dbReference>
<dbReference type="OrthoDB" id="8909920at2"/>
<dbReference type="GO" id="GO:0006259">
    <property type="term" value="P:DNA metabolic process"/>
    <property type="evidence" value="ECO:0007669"/>
    <property type="project" value="InterPro"/>
</dbReference>
<accession>A0A1H5F2R5</accession>
<evidence type="ECO:0000313" key="3">
    <source>
        <dbReference type="Proteomes" id="UP000242849"/>
    </source>
</evidence>